<gene>
    <name evidence="3" type="ORF">R9X50_00194200</name>
</gene>
<dbReference type="Pfam" id="PF19050">
    <property type="entry name" value="PhoD_2"/>
    <property type="match status" value="3"/>
</dbReference>
<dbReference type="InterPro" id="IPR018946">
    <property type="entry name" value="PhoD-like_MPP"/>
</dbReference>
<dbReference type="Gene3D" id="3.60.21.70">
    <property type="entry name" value="PhoD-like phosphatase"/>
    <property type="match status" value="1"/>
</dbReference>
<dbReference type="PANTHER" id="PTHR46689">
    <property type="entry name" value="MEMBRANE PROTEIN, PUTATIVE-RELATED"/>
    <property type="match status" value="1"/>
</dbReference>
<feature type="region of interest" description="Disordered" evidence="1">
    <location>
        <begin position="641"/>
        <end position="706"/>
    </location>
</feature>
<evidence type="ECO:0000259" key="2">
    <source>
        <dbReference type="Pfam" id="PF19050"/>
    </source>
</evidence>
<feature type="compositionally biased region" description="Basic and acidic residues" evidence="1">
    <location>
        <begin position="675"/>
        <end position="685"/>
    </location>
</feature>
<feature type="region of interest" description="Disordered" evidence="1">
    <location>
        <begin position="593"/>
        <end position="612"/>
    </location>
</feature>
<feature type="compositionally biased region" description="Polar residues" evidence="1">
    <location>
        <begin position="661"/>
        <end position="671"/>
    </location>
</feature>
<feature type="domain" description="PhoD-like phosphatase" evidence="2">
    <location>
        <begin position="386"/>
        <end position="454"/>
    </location>
</feature>
<accession>A0AAQ3M613</accession>
<protein>
    <recommendedName>
        <fullName evidence="2">PhoD-like phosphatase domain-containing protein</fullName>
    </recommendedName>
</protein>
<dbReference type="Proteomes" id="UP001303373">
    <property type="component" value="Chromosome 3"/>
</dbReference>
<dbReference type="GO" id="GO:0016020">
    <property type="term" value="C:membrane"/>
    <property type="evidence" value="ECO:0007669"/>
    <property type="project" value="TreeGrafter"/>
</dbReference>
<evidence type="ECO:0000313" key="4">
    <source>
        <dbReference type="Proteomes" id="UP001303373"/>
    </source>
</evidence>
<dbReference type="AlphaFoldDB" id="A0AAQ3M613"/>
<name>A0AAQ3M613_9PEZI</name>
<feature type="domain" description="PhoD-like phosphatase" evidence="2">
    <location>
        <begin position="153"/>
        <end position="320"/>
    </location>
</feature>
<organism evidence="3 4">
    <name type="scientific">Acrodontium crateriforme</name>
    <dbReference type="NCBI Taxonomy" id="150365"/>
    <lineage>
        <taxon>Eukaryota</taxon>
        <taxon>Fungi</taxon>
        <taxon>Dikarya</taxon>
        <taxon>Ascomycota</taxon>
        <taxon>Pezizomycotina</taxon>
        <taxon>Dothideomycetes</taxon>
        <taxon>Dothideomycetidae</taxon>
        <taxon>Mycosphaerellales</taxon>
        <taxon>Teratosphaeriaceae</taxon>
        <taxon>Acrodontium</taxon>
    </lineage>
</organism>
<dbReference type="InterPro" id="IPR043904">
    <property type="entry name" value="PhoD_2-like"/>
</dbReference>
<feature type="compositionally biased region" description="Low complexity" evidence="1">
    <location>
        <begin position="641"/>
        <end position="652"/>
    </location>
</feature>
<keyword evidence="4" id="KW-1185">Reference proteome</keyword>
<sequence length="744" mass="82198">MSSYPQQNNGQVAQDLSQQGVAQPTNGMGNGPQLMSTADAVDVVCGPLLNYRHMSAQNTGNPVWHGSILIVTLPGQQPGQLRLSCVGAVGSNGPATDSQSNSQTSDFSPVRLYEDPLKAFFRYEINLPFQDQESTWEYTIPNLRAAPNATMKFDRFKRFYVPSKHESMRIMFHSCNGFSVGTDEEAWSGPAVWNDVMRIHNEKPFHVMIGGGDQIYNDSVRVSGPLKAWTAIGNPKKRRDYPFGEEMRKQCDDFYFDNYRKWYSTEPFASANGQIAQLNIWDDHDIIDGFGSYTDHFMKCAVFRGIGGVAHKYYMLFQHHLPPPPSTFTTDAPQTLHATNGTTAPDPAQLKDTFVMKATEEAPCFIVGKRPGPYVEERSRSLYCQLGKSIAFAGVDARTERTRHQINYPETYDQIFNHISEQLAASNGVIKHLILLLGVPIAYPRLQWLENILQSPLIGPIKFLNKRFGLAGSFFNQFDGKVDLLDDLDDHYTAHQHKKERKELIHRLQTISKTYSVRITILGGDVHLAALGRFYSNPKLKIAAEADWRYMPNVISSAITNKPPPQAVANLLAKRNKIHHLDHDTDETLLQLFDKDPGAGEPGVKAKTADSNHATMPSRNYAIISESHGWNDINGNAAAPAATLAPPNGAGTDSLVPPPTANSAKSFTPSINPREPLHFGEKDAGTTHPASSGVKRTGLGGPNGLDVTIRVEINPSDREGHTQGYGFSVPALEAGAYQGQGEKW</sequence>
<dbReference type="CDD" id="cd07389">
    <property type="entry name" value="MPP_PhoD"/>
    <property type="match status" value="1"/>
</dbReference>
<feature type="domain" description="PhoD-like phosphatase" evidence="2">
    <location>
        <begin position="468"/>
        <end position="598"/>
    </location>
</feature>
<reference evidence="3 4" key="1">
    <citation type="submission" date="2023-11" db="EMBL/GenBank/DDBJ databases">
        <title>An acidophilic fungus is an integral part of prey digestion in a carnivorous sundew plant.</title>
        <authorList>
            <person name="Tsai I.J."/>
        </authorList>
    </citation>
    <scope>NUCLEOTIDE SEQUENCE [LARGE SCALE GENOMIC DNA]</scope>
    <source>
        <strain evidence="3">169a</strain>
    </source>
</reference>
<proteinExistence type="predicted"/>
<dbReference type="EMBL" id="CP138582">
    <property type="protein sequence ID" value="WPG99131.1"/>
    <property type="molecule type" value="Genomic_DNA"/>
</dbReference>
<dbReference type="InterPro" id="IPR038607">
    <property type="entry name" value="PhoD-like_sf"/>
</dbReference>
<evidence type="ECO:0000313" key="3">
    <source>
        <dbReference type="EMBL" id="WPG99131.1"/>
    </source>
</evidence>
<evidence type="ECO:0000256" key="1">
    <source>
        <dbReference type="SAM" id="MobiDB-lite"/>
    </source>
</evidence>
<dbReference type="PANTHER" id="PTHR46689:SF3">
    <property type="entry name" value="PHOD-LIKE PHOSPHATASE DOMAIN-CONTAINING PROTEIN"/>
    <property type="match status" value="1"/>
</dbReference>